<reference evidence="3 4" key="1">
    <citation type="submission" date="2019-01" db="EMBL/GenBank/DDBJ databases">
        <title>Genome sequencing of strain FW10M-9.</title>
        <authorList>
            <person name="Heo J."/>
            <person name="Kim S.-J."/>
            <person name="Kim J.-S."/>
            <person name="Hong S.-B."/>
            <person name="Kwon S.-W."/>
        </authorList>
    </citation>
    <scope>NUCLEOTIDE SEQUENCE [LARGE SCALE GENOMIC DNA]</scope>
    <source>
        <strain evidence="3 4">FW10M-9</strain>
    </source>
</reference>
<dbReference type="Proteomes" id="UP000292118">
    <property type="component" value="Chromosome"/>
</dbReference>
<dbReference type="EMBL" id="CP035493">
    <property type="protein sequence ID" value="QAY68767.1"/>
    <property type="molecule type" value="Genomic_DNA"/>
</dbReference>
<dbReference type="AlphaFoldDB" id="A0A4P6F6E0"/>
<accession>A0A4P6F6E0</accession>
<dbReference type="Pfam" id="PF13400">
    <property type="entry name" value="Tad"/>
    <property type="match status" value="1"/>
</dbReference>
<dbReference type="InterPro" id="IPR028087">
    <property type="entry name" value="Tad_N"/>
</dbReference>
<gene>
    <name evidence="3" type="ORF">ET471_00815</name>
</gene>
<evidence type="ECO:0000313" key="4">
    <source>
        <dbReference type="Proteomes" id="UP000292118"/>
    </source>
</evidence>
<dbReference type="RefSeq" id="WP_129186169.1">
    <property type="nucleotide sequence ID" value="NZ_CP035493.1"/>
</dbReference>
<evidence type="ECO:0000259" key="2">
    <source>
        <dbReference type="Pfam" id="PF13400"/>
    </source>
</evidence>
<feature type="transmembrane region" description="Helical" evidence="1">
    <location>
        <begin position="20"/>
        <end position="37"/>
    </location>
</feature>
<keyword evidence="1" id="KW-0812">Transmembrane</keyword>
<name>A0A4P6F6E0_9MICO</name>
<feature type="domain" description="Putative Flp pilus-assembly TadG-like N-terminal" evidence="2">
    <location>
        <begin position="16"/>
        <end position="63"/>
    </location>
</feature>
<dbReference type="OrthoDB" id="3853888at2"/>
<organism evidence="3 4">
    <name type="scientific">Xylanimonas protaetiae</name>
    <dbReference type="NCBI Taxonomy" id="2509457"/>
    <lineage>
        <taxon>Bacteria</taxon>
        <taxon>Bacillati</taxon>
        <taxon>Actinomycetota</taxon>
        <taxon>Actinomycetes</taxon>
        <taxon>Micrococcales</taxon>
        <taxon>Promicromonosporaceae</taxon>
        <taxon>Xylanimonas</taxon>
    </lineage>
</organism>
<sequence length="147" mass="15165">MTRDQHKRRPRDPERGSVSAWAAICTLGLILCAGLAVDLGGQVHTLQRTHDLAQQAARAGGQALAAAHAMRGDVLTVDTTAAKAEATRYLEAAGATGTVTVSDGTRVTVTVTGTYDTVILGVIGINALDVTATATSRTVRTLGGIEQ</sequence>
<evidence type="ECO:0000313" key="3">
    <source>
        <dbReference type="EMBL" id="QAY68767.1"/>
    </source>
</evidence>
<keyword evidence="1" id="KW-1133">Transmembrane helix</keyword>
<dbReference type="KEGG" id="xya:ET471_00815"/>
<proteinExistence type="predicted"/>
<keyword evidence="4" id="KW-1185">Reference proteome</keyword>
<protein>
    <submittedName>
        <fullName evidence="3">Pilus assembly protein</fullName>
    </submittedName>
</protein>
<keyword evidence="1" id="KW-0472">Membrane</keyword>
<evidence type="ECO:0000256" key="1">
    <source>
        <dbReference type="SAM" id="Phobius"/>
    </source>
</evidence>